<dbReference type="Pfam" id="PF08761">
    <property type="entry name" value="dUTPase_2"/>
    <property type="match status" value="1"/>
</dbReference>
<dbReference type="InterPro" id="IPR014871">
    <property type="entry name" value="dUTPase/dCTP_pyrophosphatase"/>
</dbReference>
<evidence type="ECO:0000313" key="1">
    <source>
        <dbReference type="EMBL" id="RGD76365.1"/>
    </source>
</evidence>
<proteinExistence type="predicted"/>
<dbReference type="EMBL" id="QUSK01000013">
    <property type="protein sequence ID" value="RGD76365.1"/>
    <property type="molecule type" value="Genomic_DNA"/>
</dbReference>
<organism evidence="1 2">
    <name type="scientific">Faecalicoccus pleomorphus</name>
    <dbReference type="NCBI Taxonomy" id="1323"/>
    <lineage>
        <taxon>Bacteria</taxon>
        <taxon>Bacillati</taxon>
        <taxon>Bacillota</taxon>
        <taxon>Erysipelotrichia</taxon>
        <taxon>Erysipelotrichales</taxon>
        <taxon>Erysipelotrichaceae</taxon>
        <taxon>Faecalicoccus</taxon>
    </lineage>
</organism>
<evidence type="ECO:0008006" key="3">
    <source>
        <dbReference type="Google" id="ProtNLM"/>
    </source>
</evidence>
<dbReference type="Gene3D" id="1.10.4010.10">
    <property type="entry name" value="Type II deoxyuridine triphosphatase"/>
    <property type="match status" value="1"/>
</dbReference>
<comment type="caution">
    <text evidence="1">The sequence shown here is derived from an EMBL/GenBank/DDBJ whole genome shotgun (WGS) entry which is preliminary data.</text>
</comment>
<sequence>MLGVNMTGMEWNKVIEMKKMQNVLDEAILKEHQCEFDKNKCKLALFDELGEMNHENKGSWCWWKYTQKPVDREKLLEELVDAWHFAMSLDNHTRKGIERDFDPVMYEHFEHLACNSLADLMAMTVYMDFDYVELMLLITEKLGFTIDDIYECYQKKNKVNFERLKNGY</sequence>
<reference evidence="1 2" key="1">
    <citation type="submission" date="2018-08" db="EMBL/GenBank/DDBJ databases">
        <title>A genome reference for cultivated species of the human gut microbiota.</title>
        <authorList>
            <person name="Zou Y."/>
            <person name="Xue W."/>
            <person name="Luo G."/>
        </authorList>
    </citation>
    <scope>NUCLEOTIDE SEQUENCE [LARGE SCALE GENOMIC DNA]</scope>
    <source>
        <strain evidence="1 2">TF08-11</strain>
    </source>
</reference>
<dbReference type="CDD" id="cd11527">
    <property type="entry name" value="NTP-PPase_dUTPase"/>
    <property type="match status" value="1"/>
</dbReference>
<name>A0A3E3E4U4_9FIRM</name>
<protein>
    <recommendedName>
        <fullName evidence="3">dUTPase</fullName>
    </recommendedName>
</protein>
<gene>
    <name evidence="1" type="ORF">DXC78_06660</name>
</gene>
<dbReference type="Proteomes" id="UP000260721">
    <property type="component" value="Unassembled WGS sequence"/>
</dbReference>
<dbReference type="SUPFAM" id="SSF101386">
    <property type="entry name" value="all-alpha NTP pyrophosphatases"/>
    <property type="match status" value="1"/>
</dbReference>
<evidence type="ECO:0000313" key="2">
    <source>
        <dbReference type="Proteomes" id="UP000260721"/>
    </source>
</evidence>
<accession>A0A3E3E4U4</accession>
<dbReference type="AlphaFoldDB" id="A0A3E3E4U4"/>